<accession>A0A369VRP6</accession>
<sequence>MKVTVPPDPANARAALRGLAAEQGETLAGLSRLIGAGDRYLDSFVRDGRPRQLSRDRRRTLARYLGVSEAVLGALE</sequence>
<gene>
    <name evidence="1" type="ORF">DVW87_14035</name>
</gene>
<name>A0A369VRP6_9SPHN</name>
<evidence type="ECO:0000313" key="1">
    <source>
        <dbReference type="EMBL" id="RDE04703.1"/>
    </source>
</evidence>
<dbReference type="Proteomes" id="UP000253918">
    <property type="component" value="Unassembled WGS sequence"/>
</dbReference>
<proteinExistence type="predicted"/>
<comment type="caution">
    <text evidence="1">The sequence shown here is derived from an EMBL/GenBank/DDBJ whole genome shotgun (WGS) entry which is preliminary data.</text>
</comment>
<organism evidence="1 2">
    <name type="scientific">Sphingomonas aracearum</name>
    <dbReference type="NCBI Taxonomy" id="2283317"/>
    <lineage>
        <taxon>Bacteria</taxon>
        <taxon>Pseudomonadati</taxon>
        <taxon>Pseudomonadota</taxon>
        <taxon>Alphaproteobacteria</taxon>
        <taxon>Sphingomonadales</taxon>
        <taxon>Sphingomonadaceae</taxon>
        <taxon>Sphingomonas</taxon>
    </lineage>
</organism>
<dbReference type="EMBL" id="QQNB01000003">
    <property type="protein sequence ID" value="RDE04703.1"/>
    <property type="molecule type" value="Genomic_DNA"/>
</dbReference>
<dbReference type="AlphaFoldDB" id="A0A369VRP6"/>
<keyword evidence="2" id="KW-1185">Reference proteome</keyword>
<dbReference type="RefSeq" id="WP_114688440.1">
    <property type="nucleotide sequence ID" value="NZ_QQNB01000003.1"/>
</dbReference>
<evidence type="ECO:0000313" key="2">
    <source>
        <dbReference type="Proteomes" id="UP000253918"/>
    </source>
</evidence>
<protein>
    <recommendedName>
        <fullName evidence="3">XRE family transcriptional regulator</fullName>
    </recommendedName>
</protein>
<evidence type="ECO:0008006" key="3">
    <source>
        <dbReference type="Google" id="ProtNLM"/>
    </source>
</evidence>
<dbReference type="OrthoDB" id="528805at2"/>
<reference evidence="1 2" key="1">
    <citation type="submission" date="2018-07" db="EMBL/GenBank/DDBJ databases">
        <title>a novel species of Sphingomonas isolated from the rhizosphere soil of Araceae plant.</title>
        <authorList>
            <person name="Zhiyong W."/>
            <person name="Qinglan Z."/>
            <person name="Zhiwei F."/>
            <person name="Ding X."/>
            <person name="Gejiao W."/>
            <person name="Shixue Z."/>
        </authorList>
    </citation>
    <scope>NUCLEOTIDE SEQUENCE [LARGE SCALE GENOMIC DNA]</scope>
    <source>
        <strain evidence="1 2">WZY 27</strain>
    </source>
</reference>